<keyword evidence="2" id="KW-1185">Reference proteome</keyword>
<sequence length="133" mass="14403">MGRSAAEWCLALEATTEGLVAQGERMEAEIESLQKTVTGMLERMARTDENVMMLMAQFEKLMGQRLVKEIVDTPGSAAKTKGSSCGDKTTAAMRDTCAKGGSSSGARFLAKLARLEFSKFTGDDPGVWFPRVE</sequence>
<organism evidence="1 2">
    <name type="scientific">Linum trigynum</name>
    <dbReference type="NCBI Taxonomy" id="586398"/>
    <lineage>
        <taxon>Eukaryota</taxon>
        <taxon>Viridiplantae</taxon>
        <taxon>Streptophyta</taxon>
        <taxon>Embryophyta</taxon>
        <taxon>Tracheophyta</taxon>
        <taxon>Spermatophyta</taxon>
        <taxon>Magnoliopsida</taxon>
        <taxon>eudicotyledons</taxon>
        <taxon>Gunneridae</taxon>
        <taxon>Pentapetalae</taxon>
        <taxon>rosids</taxon>
        <taxon>fabids</taxon>
        <taxon>Malpighiales</taxon>
        <taxon>Linaceae</taxon>
        <taxon>Linum</taxon>
    </lineage>
</organism>
<evidence type="ECO:0000313" key="2">
    <source>
        <dbReference type="Proteomes" id="UP001497516"/>
    </source>
</evidence>
<dbReference type="AlphaFoldDB" id="A0AAV2ETV4"/>
<dbReference type="EMBL" id="OZ034818">
    <property type="protein sequence ID" value="CAL1389366.1"/>
    <property type="molecule type" value="Genomic_DNA"/>
</dbReference>
<dbReference type="Proteomes" id="UP001497516">
    <property type="component" value="Chromosome 5"/>
</dbReference>
<evidence type="ECO:0000313" key="1">
    <source>
        <dbReference type="EMBL" id="CAL1389366.1"/>
    </source>
</evidence>
<protein>
    <submittedName>
        <fullName evidence="1">Uncharacterized protein</fullName>
    </submittedName>
</protein>
<reference evidence="1 2" key="1">
    <citation type="submission" date="2024-04" db="EMBL/GenBank/DDBJ databases">
        <authorList>
            <person name="Fracassetti M."/>
        </authorList>
    </citation>
    <scope>NUCLEOTIDE SEQUENCE [LARGE SCALE GENOMIC DNA]</scope>
</reference>
<accession>A0AAV2ETV4</accession>
<gene>
    <name evidence="1" type="ORF">LTRI10_LOCUS30229</name>
</gene>
<name>A0AAV2ETV4_9ROSI</name>
<proteinExistence type="predicted"/>